<gene>
    <name evidence="1" type="ORF">LP422_14055</name>
</gene>
<evidence type="ECO:0000313" key="1">
    <source>
        <dbReference type="EMBL" id="UUZ43852.1"/>
    </source>
</evidence>
<sequence length="179" mass="18652">MLAPAGRPLRERLWLGALGGVVHYGIALRWLTDFTGAGYPAVVALETALLVLVATVSLGGPTRPGAVTRRHGWPGWWLATPAALVLLEAVQNRFPFGGFPLPALGFSRVDGPFPGAAPVGGSLPGDRSRGVDRGRGGCLPRRIEPDPRDGCGQWGAGGRGATGGAGRLRGPPHRARSMR</sequence>
<dbReference type="EMBL" id="CP087977">
    <property type="protein sequence ID" value="UUZ43852.1"/>
    <property type="molecule type" value="Genomic_DNA"/>
</dbReference>
<dbReference type="Proteomes" id="UP001059663">
    <property type="component" value="Chromosome"/>
</dbReference>
<reference evidence="1" key="1">
    <citation type="submission" date="2021-11" db="EMBL/GenBank/DDBJ databases">
        <title>Study of the species diversity of bacterial strains isolated from a unique natural object - Shulgan-Tash cave (Bashkiria).</title>
        <authorList>
            <person name="Sazanova A.L."/>
            <person name="Chirak E.R."/>
            <person name="Safronova V.I."/>
        </authorList>
    </citation>
    <scope>NUCLEOTIDE SEQUENCE</scope>
    <source>
        <strain evidence="1">P1</strain>
    </source>
</reference>
<proteinExistence type="predicted"/>
<accession>A0AC61U1G0</accession>
<organism evidence="1 2">
    <name type="scientific">Janibacter limosus</name>
    <dbReference type="NCBI Taxonomy" id="53458"/>
    <lineage>
        <taxon>Bacteria</taxon>
        <taxon>Bacillati</taxon>
        <taxon>Actinomycetota</taxon>
        <taxon>Actinomycetes</taxon>
        <taxon>Micrococcales</taxon>
        <taxon>Intrasporangiaceae</taxon>
        <taxon>Janibacter</taxon>
    </lineage>
</organism>
<evidence type="ECO:0000313" key="2">
    <source>
        <dbReference type="Proteomes" id="UP001059663"/>
    </source>
</evidence>
<protein>
    <submittedName>
        <fullName evidence="1">Uncharacterized protein</fullName>
    </submittedName>
</protein>
<name>A0AC61U1G0_9MICO</name>